<dbReference type="Proteomes" id="UP000694555">
    <property type="component" value="Unplaced"/>
</dbReference>
<protein>
    <recommendedName>
        <fullName evidence="1">PX domain-containing protein</fullName>
    </recommendedName>
</protein>
<dbReference type="PROSITE" id="PS50195">
    <property type="entry name" value="PX"/>
    <property type="match status" value="1"/>
</dbReference>
<name>A0A8C0BHT9_9AVES</name>
<evidence type="ECO:0000259" key="1">
    <source>
        <dbReference type="PROSITE" id="PS50195"/>
    </source>
</evidence>
<dbReference type="InterPro" id="IPR001683">
    <property type="entry name" value="PX_dom"/>
</dbReference>
<organism evidence="2 3">
    <name type="scientific">Buteo japonicus</name>
    <dbReference type="NCBI Taxonomy" id="224669"/>
    <lineage>
        <taxon>Eukaryota</taxon>
        <taxon>Metazoa</taxon>
        <taxon>Chordata</taxon>
        <taxon>Craniata</taxon>
        <taxon>Vertebrata</taxon>
        <taxon>Euteleostomi</taxon>
        <taxon>Archelosauria</taxon>
        <taxon>Archosauria</taxon>
        <taxon>Dinosauria</taxon>
        <taxon>Saurischia</taxon>
        <taxon>Theropoda</taxon>
        <taxon>Coelurosauria</taxon>
        <taxon>Aves</taxon>
        <taxon>Neognathae</taxon>
        <taxon>Neoaves</taxon>
        <taxon>Telluraves</taxon>
        <taxon>Accipitrimorphae</taxon>
        <taxon>Accipitriformes</taxon>
        <taxon>Accipitridae</taxon>
        <taxon>Accipitrinae</taxon>
        <taxon>Buteo</taxon>
    </lineage>
</organism>
<reference evidence="2" key="1">
    <citation type="submission" date="2025-08" db="UniProtKB">
        <authorList>
            <consortium name="Ensembl"/>
        </authorList>
    </citation>
    <scope>IDENTIFICATION</scope>
</reference>
<evidence type="ECO:0000313" key="3">
    <source>
        <dbReference type="Proteomes" id="UP000694555"/>
    </source>
</evidence>
<dbReference type="SUPFAM" id="SSF64268">
    <property type="entry name" value="PX domain"/>
    <property type="match status" value="1"/>
</dbReference>
<dbReference type="AlphaFoldDB" id="A0A8C0BHT9"/>
<evidence type="ECO:0000313" key="2">
    <source>
        <dbReference type="Ensembl" id="ENSBJAP00000017431.1"/>
    </source>
</evidence>
<sequence>MGKGFALTVGPEGHQGGAVWVPHALCSFPLAVLQLRQLFGNAVPAFPPKFYLVMTKSMADERRSQLEQYLQNVFPKCKGVVSH</sequence>
<dbReference type="InterPro" id="IPR036871">
    <property type="entry name" value="PX_dom_sf"/>
</dbReference>
<feature type="domain" description="PX" evidence="1">
    <location>
        <begin position="1"/>
        <end position="83"/>
    </location>
</feature>
<reference evidence="2" key="2">
    <citation type="submission" date="2025-09" db="UniProtKB">
        <authorList>
            <consortium name="Ensembl"/>
        </authorList>
    </citation>
    <scope>IDENTIFICATION</scope>
</reference>
<dbReference type="GO" id="GO:0035091">
    <property type="term" value="F:phosphatidylinositol binding"/>
    <property type="evidence" value="ECO:0007669"/>
    <property type="project" value="InterPro"/>
</dbReference>
<dbReference type="Gene3D" id="3.30.1520.10">
    <property type="entry name" value="Phox-like domain"/>
    <property type="match status" value="1"/>
</dbReference>
<accession>A0A8C0BHT9</accession>
<proteinExistence type="predicted"/>
<dbReference type="Ensembl" id="ENSBJAT00000017907.1">
    <property type="protein sequence ID" value="ENSBJAP00000017431.1"/>
    <property type="gene ID" value="ENSBJAG00000011476.1"/>
</dbReference>
<dbReference type="Pfam" id="PF00787">
    <property type="entry name" value="PX"/>
    <property type="match status" value="1"/>
</dbReference>
<keyword evidence="3" id="KW-1185">Reference proteome</keyword>